<evidence type="ECO:0000256" key="4">
    <source>
        <dbReference type="SAM" id="MobiDB-lite"/>
    </source>
</evidence>
<dbReference type="InterPro" id="IPR002068">
    <property type="entry name" value="A-crystallin/Hsp20_dom"/>
</dbReference>
<dbReference type="SUPFAM" id="SSF49764">
    <property type="entry name" value="HSP20-like chaperones"/>
    <property type="match status" value="1"/>
</dbReference>
<comment type="similarity">
    <text evidence="2 3">Belongs to the small heat shock protein (HSP20) family.</text>
</comment>
<feature type="region of interest" description="Disordered" evidence="4">
    <location>
        <begin position="234"/>
        <end position="291"/>
    </location>
</feature>
<evidence type="ECO:0000313" key="7">
    <source>
        <dbReference type="Proteomes" id="UP000791440"/>
    </source>
</evidence>
<dbReference type="CDD" id="cd06526">
    <property type="entry name" value="metazoan_ACD"/>
    <property type="match status" value="1"/>
</dbReference>
<keyword evidence="1" id="KW-0346">Stress response</keyword>
<sequence>MMDYMNFCPLRLFDRDFDSYLKPFHSRHYFRPWYKSGYGKEFGSTIQETKDKYKINLDVQHFQPNEINVKVTDKEIIIEGKHEERQEDSSFVSRHFTRRYPLPSNCPPDNVCSTLSSDGVLSVVAEKKITKGNEKIVPIQISGTCPMKTHMKTRITQTSTGITQKDIDDAIREARELISMDKAKLIKEEHSRLLKPELLKEAVTEKVEELNDKFNRSGDKDKMQSNVKLSDLMDEMAQSSSASSSETYGSNSRSETIREEKKSSSYKSSMTSSMKASEYISAELSDAAENV</sequence>
<evidence type="ECO:0000259" key="5">
    <source>
        <dbReference type="PROSITE" id="PS01031"/>
    </source>
</evidence>
<evidence type="ECO:0000256" key="2">
    <source>
        <dbReference type="PROSITE-ProRule" id="PRU00285"/>
    </source>
</evidence>
<evidence type="ECO:0000256" key="3">
    <source>
        <dbReference type="RuleBase" id="RU003616"/>
    </source>
</evidence>
<dbReference type="OrthoDB" id="1431247at2759"/>
<dbReference type="Gene3D" id="2.60.40.790">
    <property type="match status" value="1"/>
</dbReference>
<feature type="compositionally biased region" description="Low complexity" evidence="4">
    <location>
        <begin position="265"/>
        <end position="277"/>
    </location>
</feature>
<dbReference type="PANTHER" id="PTHR45640">
    <property type="entry name" value="HEAT SHOCK PROTEIN HSP-12.2-RELATED"/>
    <property type="match status" value="1"/>
</dbReference>
<dbReference type="AlphaFoldDB" id="A0A921Z6N6"/>
<keyword evidence="7" id="KW-1185">Reference proteome</keyword>
<dbReference type="GO" id="GO:0042026">
    <property type="term" value="P:protein refolding"/>
    <property type="evidence" value="ECO:0007669"/>
    <property type="project" value="TreeGrafter"/>
</dbReference>
<dbReference type="Proteomes" id="UP000791440">
    <property type="component" value="Unassembled WGS sequence"/>
</dbReference>
<dbReference type="PROSITE" id="PS01031">
    <property type="entry name" value="SHSP"/>
    <property type="match status" value="1"/>
</dbReference>
<evidence type="ECO:0000256" key="1">
    <source>
        <dbReference type="ARBA" id="ARBA00023016"/>
    </source>
</evidence>
<proteinExistence type="inferred from homology"/>
<dbReference type="GO" id="GO:0005737">
    <property type="term" value="C:cytoplasm"/>
    <property type="evidence" value="ECO:0007669"/>
    <property type="project" value="TreeGrafter"/>
</dbReference>
<dbReference type="PANTHER" id="PTHR45640:SF13">
    <property type="entry name" value="HEAT SHOCK PROTEIN 22-RELATED"/>
    <property type="match status" value="1"/>
</dbReference>
<dbReference type="Pfam" id="PF00011">
    <property type="entry name" value="HSP20"/>
    <property type="match status" value="1"/>
</dbReference>
<feature type="compositionally biased region" description="Low complexity" evidence="4">
    <location>
        <begin position="239"/>
        <end position="252"/>
    </location>
</feature>
<dbReference type="InterPro" id="IPR001436">
    <property type="entry name" value="Alpha-crystallin/sHSP_animal"/>
</dbReference>
<gene>
    <name evidence="6" type="ORF">O3G_MSEX006981</name>
</gene>
<dbReference type="GO" id="GO:0051082">
    <property type="term" value="F:unfolded protein binding"/>
    <property type="evidence" value="ECO:0007669"/>
    <property type="project" value="TreeGrafter"/>
</dbReference>
<organism evidence="6 7">
    <name type="scientific">Manduca sexta</name>
    <name type="common">Tobacco hawkmoth</name>
    <name type="synonym">Tobacco hornworm</name>
    <dbReference type="NCBI Taxonomy" id="7130"/>
    <lineage>
        <taxon>Eukaryota</taxon>
        <taxon>Metazoa</taxon>
        <taxon>Ecdysozoa</taxon>
        <taxon>Arthropoda</taxon>
        <taxon>Hexapoda</taxon>
        <taxon>Insecta</taxon>
        <taxon>Pterygota</taxon>
        <taxon>Neoptera</taxon>
        <taxon>Endopterygota</taxon>
        <taxon>Lepidoptera</taxon>
        <taxon>Glossata</taxon>
        <taxon>Ditrysia</taxon>
        <taxon>Bombycoidea</taxon>
        <taxon>Sphingidae</taxon>
        <taxon>Sphinginae</taxon>
        <taxon>Sphingini</taxon>
        <taxon>Manduca</taxon>
    </lineage>
</organism>
<protein>
    <recommendedName>
        <fullName evidence="5">SHSP domain-containing protein</fullName>
    </recommendedName>
</protein>
<reference evidence="6" key="2">
    <citation type="submission" date="2020-12" db="EMBL/GenBank/DDBJ databases">
        <authorList>
            <person name="Kanost M."/>
        </authorList>
    </citation>
    <scope>NUCLEOTIDE SEQUENCE</scope>
</reference>
<accession>A0A921Z6N6</accession>
<feature type="domain" description="SHSP" evidence="5">
    <location>
        <begin position="33"/>
        <end position="142"/>
    </location>
</feature>
<dbReference type="PRINTS" id="PR00299">
    <property type="entry name" value="ACRYSTALLIN"/>
</dbReference>
<dbReference type="GO" id="GO:0005634">
    <property type="term" value="C:nucleus"/>
    <property type="evidence" value="ECO:0007669"/>
    <property type="project" value="TreeGrafter"/>
</dbReference>
<evidence type="ECO:0000313" key="6">
    <source>
        <dbReference type="EMBL" id="KAG6451172.1"/>
    </source>
</evidence>
<dbReference type="GO" id="GO:0009408">
    <property type="term" value="P:response to heat"/>
    <property type="evidence" value="ECO:0007669"/>
    <property type="project" value="TreeGrafter"/>
</dbReference>
<reference evidence="6" key="1">
    <citation type="journal article" date="2016" name="Insect Biochem. Mol. Biol.">
        <title>Multifaceted biological insights from a draft genome sequence of the tobacco hornworm moth, Manduca sexta.</title>
        <authorList>
            <person name="Kanost M.R."/>
            <person name="Arrese E.L."/>
            <person name="Cao X."/>
            <person name="Chen Y.R."/>
            <person name="Chellapilla S."/>
            <person name="Goldsmith M.R."/>
            <person name="Grosse-Wilde E."/>
            <person name="Heckel D.G."/>
            <person name="Herndon N."/>
            <person name="Jiang H."/>
            <person name="Papanicolaou A."/>
            <person name="Qu J."/>
            <person name="Soulages J.L."/>
            <person name="Vogel H."/>
            <person name="Walters J."/>
            <person name="Waterhouse R.M."/>
            <person name="Ahn S.J."/>
            <person name="Almeida F.C."/>
            <person name="An C."/>
            <person name="Aqrawi P."/>
            <person name="Bretschneider A."/>
            <person name="Bryant W.B."/>
            <person name="Bucks S."/>
            <person name="Chao H."/>
            <person name="Chevignon G."/>
            <person name="Christen J.M."/>
            <person name="Clarke D.F."/>
            <person name="Dittmer N.T."/>
            <person name="Ferguson L.C.F."/>
            <person name="Garavelou S."/>
            <person name="Gordon K.H.J."/>
            <person name="Gunaratna R.T."/>
            <person name="Han Y."/>
            <person name="Hauser F."/>
            <person name="He Y."/>
            <person name="Heidel-Fischer H."/>
            <person name="Hirsh A."/>
            <person name="Hu Y."/>
            <person name="Jiang H."/>
            <person name="Kalra D."/>
            <person name="Klinner C."/>
            <person name="Konig C."/>
            <person name="Kovar C."/>
            <person name="Kroll A.R."/>
            <person name="Kuwar S.S."/>
            <person name="Lee S.L."/>
            <person name="Lehman R."/>
            <person name="Li K."/>
            <person name="Li Z."/>
            <person name="Liang H."/>
            <person name="Lovelace S."/>
            <person name="Lu Z."/>
            <person name="Mansfield J.H."/>
            <person name="McCulloch K.J."/>
            <person name="Mathew T."/>
            <person name="Morton B."/>
            <person name="Muzny D.M."/>
            <person name="Neunemann D."/>
            <person name="Ongeri F."/>
            <person name="Pauchet Y."/>
            <person name="Pu L.L."/>
            <person name="Pyrousis I."/>
            <person name="Rao X.J."/>
            <person name="Redding A."/>
            <person name="Roesel C."/>
            <person name="Sanchez-Gracia A."/>
            <person name="Schaack S."/>
            <person name="Shukla A."/>
            <person name="Tetreau G."/>
            <person name="Wang Y."/>
            <person name="Xiong G.H."/>
            <person name="Traut W."/>
            <person name="Walsh T.K."/>
            <person name="Worley K.C."/>
            <person name="Wu D."/>
            <person name="Wu W."/>
            <person name="Wu Y.Q."/>
            <person name="Zhang X."/>
            <person name="Zou Z."/>
            <person name="Zucker H."/>
            <person name="Briscoe A.D."/>
            <person name="Burmester T."/>
            <person name="Clem R.J."/>
            <person name="Feyereisen R."/>
            <person name="Grimmelikhuijzen C.J.P."/>
            <person name="Hamodrakas S.J."/>
            <person name="Hansson B.S."/>
            <person name="Huguet E."/>
            <person name="Jermiin L.S."/>
            <person name="Lan Q."/>
            <person name="Lehman H.K."/>
            <person name="Lorenzen M."/>
            <person name="Merzendorfer H."/>
            <person name="Michalopoulos I."/>
            <person name="Morton D.B."/>
            <person name="Muthukrishnan S."/>
            <person name="Oakeshott J.G."/>
            <person name="Palmer W."/>
            <person name="Park Y."/>
            <person name="Passarelli A.L."/>
            <person name="Rozas J."/>
            <person name="Schwartz L.M."/>
            <person name="Smith W."/>
            <person name="Southgate A."/>
            <person name="Vilcinskas A."/>
            <person name="Vogt R."/>
            <person name="Wang P."/>
            <person name="Werren J."/>
            <person name="Yu X.Q."/>
            <person name="Zhou J.J."/>
            <person name="Brown S.J."/>
            <person name="Scherer S.E."/>
            <person name="Richards S."/>
            <person name="Blissard G.W."/>
        </authorList>
    </citation>
    <scope>NUCLEOTIDE SEQUENCE</scope>
</reference>
<name>A0A921Z6N6_MANSE</name>
<dbReference type="EMBL" id="JH668401">
    <property type="protein sequence ID" value="KAG6451172.1"/>
    <property type="molecule type" value="Genomic_DNA"/>
</dbReference>
<comment type="caution">
    <text evidence="6">The sequence shown here is derived from an EMBL/GenBank/DDBJ whole genome shotgun (WGS) entry which is preliminary data.</text>
</comment>
<dbReference type="InterPro" id="IPR008978">
    <property type="entry name" value="HSP20-like_chaperone"/>
</dbReference>